<keyword evidence="1" id="KW-0880">Kelch repeat</keyword>
<evidence type="ECO:0000256" key="3">
    <source>
        <dbReference type="SAM" id="MobiDB-lite"/>
    </source>
</evidence>
<dbReference type="SUPFAM" id="SSF117281">
    <property type="entry name" value="Kelch motif"/>
    <property type="match status" value="2"/>
</dbReference>
<keyword evidence="7" id="KW-1185">Reference proteome</keyword>
<dbReference type="Pfam" id="PF24681">
    <property type="entry name" value="Kelch_KLHDC2_KLHL20_DRC7"/>
    <property type="match status" value="1"/>
</dbReference>
<gene>
    <name evidence="6" type="ORF">RhiirA4_546103</name>
</gene>
<keyword evidence="2" id="KW-0677">Repeat</keyword>
<keyword evidence="4" id="KW-0812">Transmembrane</keyword>
<dbReference type="VEuPathDB" id="FungiDB:RhiirA1_415360"/>
<feature type="signal peptide" evidence="5">
    <location>
        <begin position="1"/>
        <end position="25"/>
    </location>
</feature>
<dbReference type="VEuPathDB" id="FungiDB:RhiirFUN_007423"/>
<evidence type="ECO:0000256" key="1">
    <source>
        <dbReference type="ARBA" id="ARBA00022441"/>
    </source>
</evidence>
<feature type="region of interest" description="Disordered" evidence="3">
    <location>
        <begin position="422"/>
        <end position="442"/>
    </location>
</feature>
<keyword evidence="4" id="KW-1133">Transmembrane helix</keyword>
<accession>A0A2I1GVQ3</accession>
<comment type="caution">
    <text evidence="6">The sequence shown here is derived from an EMBL/GenBank/DDBJ whole genome shotgun (WGS) entry which is preliminary data.</text>
</comment>
<dbReference type="Gene3D" id="2.120.10.80">
    <property type="entry name" value="Kelch-type beta propeller"/>
    <property type="match status" value="2"/>
</dbReference>
<dbReference type="CDD" id="cd12087">
    <property type="entry name" value="TM_EGFR-like"/>
    <property type="match status" value="1"/>
</dbReference>
<feature type="compositionally biased region" description="Polar residues" evidence="3">
    <location>
        <begin position="423"/>
        <end position="442"/>
    </location>
</feature>
<feature type="chain" id="PRO_5014133612" evidence="5">
    <location>
        <begin position="26"/>
        <end position="511"/>
    </location>
</feature>
<sequence>MLILKQFTTLVATTCIELLVQSVNAALPDPRWGHAAVLLRNNLYIYGGKVGLTREADLNDTSQNSNQLLMLNVSDSFSVSDPGWMTRFVGPNVAYHTLSIGGSQNELLVLYGGEYANSTDEQILENPLFYYNTLNSSSVWDNAGLSLGTPRMSHTAVTKLDKSINYFFGGIPNVSNSLISSQVQFQDLFKLDTKNNLWSLQSTDPNTPSGRFHHTATILSDGKMYVIGGYSKDELVDMSQIYVYDTINAKWDVQTAGGKLPTARRAHVAVGTHDGKVIIHGGVNINYNVLYGDVAVLDTTQSQFVWSIKETKGAVPPARYSHTATMVGTNMLIAFGYLANDVSDNNIYVLDTTTFTWKENYTPNNLDYTNTIPHSGVSQEPSSSKAGTIAGSVIGVISFFLLIGGLFLFYRRRKRNAFYAAPYSSTGEQPSNQDKSKKFSISSGSTAVEELPRLSMSSGLAVPMAGTSKNGAHGKDYSTILEERMMDSDVQQSNFLIVPKSPLRVTNPDNN</sequence>
<dbReference type="PANTHER" id="PTHR46093">
    <property type="entry name" value="ACYL-COA-BINDING DOMAIN-CONTAINING PROTEIN 5"/>
    <property type="match status" value="1"/>
</dbReference>
<evidence type="ECO:0000313" key="7">
    <source>
        <dbReference type="Proteomes" id="UP000234323"/>
    </source>
</evidence>
<evidence type="ECO:0000256" key="5">
    <source>
        <dbReference type="SAM" id="SignalP"/>
    </source>
</evidence>
<keyword evidence="4" id="KW-0472">Membrane</keyword>
<dbReference type="EMBL" id="LLXI01000907">
    <property type="protein sequence ID" value="PKY50685.1"/>
    <property type="molecule type" value="Genomic_DNA"/>
</dbReference>
<keyword evidence="5" id="KW-0732">Signal</keyword>
<name>A0A2I1GVQ3_9GLOM</name>
<proteinExistence type="predicted"/>
<protein>
    <submittedName>
        <fullName evidence="6">Galactose oxidase</fullName>
    </submittedName>
</protein>
<dbReference type="OrthoDB" id="432528at2759"/>
<dbReference type="InterPro" id="IPR015915">
    <property type="entry name" value="Kelch-typ_b-propeller"/>
</dbReference>
<dbReference type="AlphaFoldDB" id="A0A2I1GVQ3"/>
<feature type="transmembrane region" description="Helical" evidence="4">
    <location>
        <begin position="389"/>
        <end position="410"/>
    </location>
</feature>
<dbReference type="PANTHER" id="PTHR46093:SF18">
    <property type="entry name" value="FIBRONECTIN TYPE-III DOMAIN-CONTAINING PROTEIN"/>
    <property type="match status" value="1"/>
</dbReference>
<dbReference type="Proteomes" id="UP000234323">
    <property type="component" value="Unassembled WGS sequence"/>
</dbReference>
<evidence type="ECO:0000256" key="2">
    <source>
        <dbReference type="ARBA" id="ARBA00022737"/>
    </source>
</evidence>
<dbReference type="VEuPathDB" id="FungiDB:FUN_008661"/>
<reference evidence="6 7" key="1">
    <citation type="submission" date="2015-10" db="EMBL/GenBank/DDBJ databases">
        <title>Genome analyses suggest a sexual origin of heterokaryosis in a supposedly ancient asexual fungus.</title>
        <authorList>
            <person name="Ropars J."/>
            <person name="Sedzielewska K."/>
            <person name="Noel J."/>
            <person name="Charron P."/>
            <person name="Farinelli L."/>
            <person name="Marton T."/>
            <person name="Kruger M."/>
            <person name="Pelin A."/>
            <person name="Brachmann A."/>
            <person name="Corradi N."/>
        </authorList>
    </citation>
    <scope>NUCLEOTIDE SEQUENCE [LARGE SCALE GENOMIC DNA]</scope>
    <source>
        <strain evidence="6 7">A4</strain>
    </source>
</reference>
<organism evidence="6 7">
    <name type="scientific">Rhizophagus irregularis</name>
    <dbReference type="NCBI Taxonomy" id="588596"/>
    <lineage>
        <taxon>Eukaryota</taxon>
        <taxon>Fungi</taxon>
        <taxon>Fungi incertae sedis</taxon>
        <taxon>Mucoromycota</taxon>
        <taxon>Glomeromycotina</taxon>
        <taxon>Glomeromycetes</taxon>
        <taxon>Glomerales</taxon>
        <taxon>Glomeraceae</taxon>
        <taxon>Rhizophagus</taxon>
    </lineage>
</organism>
<evidence type="ECO:0000256" key="4">
    <source>
        <dbReference type="SAM" id="Phobius"/>
    </source>
</evidence>
<evidence type="ECO:0000313" key="6">
    <source>
        <dbReference type="EMBL" id="PKY50685.1"/>
    </source>
</evidence>